<evidence type="ECO:0000313" key="3">
    <source>
        <dbReference type="Proteomes" id="UP001159257"/>
    </source>
</evidence>
<gene>
    <name evidence="2" type="ORF">SAMN04487964_101433</name>
</gene>
<dbReference type="Proteomes" id="UP001159257">
    <property type="component" value="Unassembled WGS sequence"/>
</dbReference>
<keyword evidence="3" id="KW-1185">Reference proteome</keyword>
<feature type="domain" description="YgjP-like metallopeptidase" evidence="1">
    <location>
        <begin position="102"/>
        <end position="162"/>
    </location>
</feature>
<dbReference type="Gene3D" id="3.30.2010.10">
    <property type="entry name" value="Metalloproteases ('zincins'), catalytic domain"/>
    <property type="match status" value="1"/>
</dbReference>
<organism evidence="2 3">
    <name type="scientific">Marinobacterium sediminicola</name>
    <dbReference type="NCBI Taxonomy" id="518898"/>
    <lineage>
        <taxon>Bacteria</taxon>
        <taxon>Pseudomonadati</taxon>
        <taxon>Pseudomonadota</taxon>
        <taxon>Gammaproteobacteria</taxon>
        <taxon>Oceanospirillales</taxon>
        <taxon>Oceanospirillaceae</taxon>
        <taxon>Marinobacterium</taxon>
    </lineage>
</organism>
<dbReference type="InterPro" id="IPR053136">
    <property type="entry name" value="UTP_pyrophosphatase-like"/>
</dbReference>
<name>A0ABY1RWN6_9GAMM</name>
<dbReference type="EMBL" id="FXWV01000001">
    <property type="protein sequence ID" value="SMR70010.1"/>
    <property type="molecule type" value="Genomic_DNA"/>
</dbReference>
<comment type="caution">
    <text evidence="2">The sequence shown here is derived from an EMBL/GenBank/DDBJ whole genome shotgun (WGS) entry which is preliminary data.</text>
</comment>
<accession>A0ABY1RWN6</accession>
<reference evidence="2 3" key="1">
    <citation type="submission" date="2017-05" db="EMBL/GenBank/DDBJ databases">
        <authorList>
            <person name="Varghese N."/>
            <person name="Submissions S."/>
        </authorList>
    </citation>
    <scope>NUCLEOTIDE SEQUENCE [LARGE SCALE GENOMIC DNA]</scope>
    <source>
        <strain evidence="2 3">CGMCC 1.7287</strain>
    </source>
</reference>
<dbReference type="InterPro" id="IPR002725">
    <property type="entry name" value="YgjP-like_metallopeptidase"/>
</dbReference>
<dbReference type="PANTHER" id="PTHR30399:SF1">
    <property type="entry name" value="UTP PYROPHOSPHATASE"/>
    <property type="match status" value="1"/>
</dbReference>
<sequence length="175" mass="20714">MNNDSMSKPKKSNYLSGYSPQVQQQAQALLDNEQSGAWLLKKYPQPHDLVSEKTLYDYAQRIKSQYMRSSSPISKVIYDDKIHIINNALGLHTYASRVQGKKLKSKNEIRISSLFRKVPEPFLRMILVHELAHLREKEHDKAFYNLCCHMEPDYHQLEFELRLYLCHRDRFGDLW</sequence>
<evidence type="ECO:0000259" key="1">
    <source>
        <dbReference type="Pfam" id="PF01863"/>
    </source>
</evidence>
<proteinExistence type="predicted"/>
<dbReference type="Pfam" id="PF01863">
    <property type="entry name" value="YgjP-like"/>
    <property type="match status" value="1"/>
</dbReference>
<dbReference type="PANTHER" id="PTHR30399">
    <property type="entry name" value="UNCHARACTERIZED PROTEIN YGJP"/>
    <property type="match status" value="1"/>
</dbReference>
<protein>
    <recommendedName>
        <fullName evidence="1">YgjP-like metallopeptidase domain-containing protein</fullName>
    </recommendedName>
</protein>
<evidence type="ECO:0000313" key="2">
    <source>
        <dbReference type="EMBL" id="SMR70010.1"/>
    </source>
</evidence>
<dbReference type="CDD" id="cd07344">
    <property type="entry name" value="M48_yhfN_like"/>
    <property type="match status" value="1"/>
</dbReference>